<dbReference type="Proteomes" id="UP001177260">
    <property type="component" value="Unassembled WGS sequence"/>
</dbReference>
<accession>A0ACC3B528</accession>
<reference evidence="1 2" key="1">
    <citation type="journal article" date="2023" name="ACS Omega">
        <title>Identification of the Neoaspergillic Acid Biosynthesis Gene Cluster by Establishing an In Vitro CRISPR-Ribonucleoprotein Genetic System in Aspergillus melleus.</title>
        <authorList>
            <person name="Yuan B."/>
            <person name="Grau M.F."/>
            <person name="Murata R.M."/>
            <person name="Torok T."/>
            <person name="Venkateswaran K."/>
            <person name="Stajich J.E."/>
            <person name="Wang C.C.C."/>
        </authorList>
    </citation>
    <scope>NUCLEOTIDE SEQUENCE [LARGE SCALE GENOMIC DNA]</scope>
    <source>
        <strain evidence="1 2">IMV 1140</strain>
    </source>
</reference>
<evidence type="ECO:0000313" key="1">
    <source>
        <dbReference type="EMBL" id="KAK1145537.1"/>
    </source>
</evidence>
<keyword evidence="2" id="KW-1185">Reference proteome</keyword>
<name>A0ACC3B528_9EURO</name>
<comment type="caution">
    <text evidence="1">The sequence shown here is derived from an EMBL/GenBank/DDBJ whole genome shotgun (WGS) entry which is preliminary data.</text>
</comment>
<evidence type="ECO:0000313" key="2">
    <source>
        <dbReference type="Proteomes" id="UP001177260"/>
    </source>
</evidence>
<proteinExistence type="predicted"/>
<protein>
    <submittedName>
        <fullName evidence="1">Uncharacterized protein</fullName>
    </submittedName>
</protein>
<sequence>MAFEMEQHELTAHAGKHTQSSIDEAPSGGGENQTPTIEASHVKQKEIADQTQIKRLFNFTQIFFFSLTFMSSWESQALNLNAVLTNGGPEALAWGVVVVIFGAMAQSASLAEMASMQPIAGAQYHWTHHLAPPNQRRFITWMQGWITWFAWVSLLAGVANTTATMIQGLAIVNYEDYEPKRWHLTLIMFAMLVVEALMNMYTFWLIPWIELLAGVLHIIMFIIFLVVFAALAPRHTADYVFLTTTSSSGWTNSFISWNIGLLTPTWGFVGFDGAVHMSEEVRRARQAVPRSMFWTVATNAVLAYSIVICILFTMGPIDAAVEASFPIIEICQHATGSVKASTAMVCGLLVISLSVNLASIASVSRLTWAWARDGALPRWFSYVDHRHNVPIRAVWLPVVIVMVLACLNIPSSAAFGAFVALSSIGLFVSYFIAIGCMVLNRFRGNSVPLGDWNMGRWGLPVNIFALLYTAYVTVWLCFPSYRPVTGENMNYALPIFAGTTLFAFLYWFLRGRSHWPGLNRDVVRLVVEAGELQLK</sequence>
<organism evidence="1 2">
    <name type="scientific">Aspergillus melleus</name>
    <dbReference type="NCBI Taxonomy" id="138277"/>
    <lineage>
        <taxon>Eukaryota</taxon>
        <taxon>Fungi</taxon>
        <taxon>Dikarya</taxon>
        <taxon>Ascomycota</taxon>
        <taxon>Pezizomycotina</taxon>
        <taxon>Eurotiomycetes</taxon>
        <taxon>Eurotiomycetidae</taxon>
        <taxon>Eurotiales</taxon>
        <taxon>Aspergillaceae</taxon>
        <taxon>Aspergillus</taxon>
        <taxon>Aspergillus subgen. Circumdati</taxon>
    </lineage>
</organism>
<gene>
    <name evidence="1" type="ORF">N8T08_004095</name>
</gene>
<dbReference type="EMBL" id="JAOPJF010000023">
    <property type="protein sequence ID" value="KAK1145537.1"/>
    <property type="molecule type" value="Genomic_DNA"/>
</dbReference>